<dbReference type="InterPro" id="IPR038763">
    <property type="entry name" value="DHH_sf"/>
</dbReference>
<organism evidence="10 11">
    <name type="scientific">Ligilactobacillus pobuzihii</name>
    <dbReference type="NCBI Taxonomy" id="449659"/>
    <lineage>
        <taxon>Bacteria</taxon>
        <taxon>Bacillati</taxon>
        <taxon>Bacillota</taxon>
        <taxon>Bacilli</taxon>
        <taxon>Lactobacillales</taxon>
        <taxon>Lactobacillaceae</taxon>
        <taxon>Ligilactobacillus</taxon>
    </lineage>
</organism>
<dbReference type="Pfam" id="PF02272">
    <property type="entry name" value="DHHA1"/>
    <property type="match status" value="1"/>
</dbReference>
<keyword evidence="3" id="KW-0540">Nuclease</keyword>
<dbReference type="GO" id="GO:0008409">
    <property type="term" value="F:5'-3' exonuclease activity"/>
    <property type="evidence" value="ECO:0007669"/>
    <property type="project" value="InterPro"/>
</dbReference>
<dbReference type="EMBL" id="JQCN01000001">
    <property type="protein sequence ID" value="KRO02607.1"/>
    <property type="molecule type" value="Genomic_DNA"/>
</dbReference>
<dbReference type="Pfam" id="PF17768">
    <property type="entry name" value="RecJ_OB"/>
    <property type="match status" value="1"/>
</dbReference>
<evidence type="ECO:0000313" key="10">
    <source>
        <dbReference type="EMBL" id="KRO02607.1"/>
    </source>
</evidence>
<comment type="similarity">
    <text evidence="1">Belongs to the RecJ family.</text>
</comment>
<evidence type="ECO:0000259" key="7">
    <source>
        <dbReference type="Pfam" id="PF02272"/>
    </source>
</evidence>
<dbReference type="InterPro" id="IPR004610">
    <property type="entry name" value="RecJ"/>
</dbReference>
<dbReference type="GO" id="GO:0003676">
    <property type="term" value="F:nucleic acid binding"/>
    <property type="evidence" value="ECO:0007669"/>
    <property type="project" value="InterPro"/>
</dbReference>
<reference evidence="10 11" key="1">
    <citation type="journal article" date="2015" name="Genome Announc.">
        <title>Expanding the biotechnology potential of lactobacilli through comparative genomics of 213 strains and associated genera.</title>
        <authorList>
            <person name="Sun Z."/>
            <person name="Harris H.M."/>
            <person name="McCann A."/>
            <person name="Guo C."/>
            <person name="Argimon S."/>
            <person name="Zhang W."/>
            <person name="Yang X."/>
            <person name="Jeffery I.B."/>
            <person name="Cooney J.C."/>
            <person name="Kagawa T.F."/>
            <person name="Liu W."/>
            <person name="Song Y."/>
            <person name="Salvetti E."/>
            <person name="Wrobel A."/>
            <person name="Rasinkangas P."/>
            <person name="Parkhill J."/>
            <person name="Rea M.C."/>
            <person name="O'Sullivan O."/>
            <person name="Ritari J."/>
            <person name="Douillard F.P."/>
            <person name="Paul Ross R."/>
            <person name="Yang R."/>
            <person name="Briner A.E."/>
            <person name="Felis G.E."/>
            <person name="de Vos W.M."/>
            <person name="Barrangou R."/>
            <person name="Klaenhammer T.R."/>
            <person name="Caufield P.W."/>
            <person name="Cui Y."/>
            <person name="Zhang H."/>
            <person name="O'Toole P.W."/>
        </authorList>
    </citation>
    <scope>NUCLEOTIDE SEQUENCE [LARGE SCALE GENOMIC DNA]</scope>
    <source>
        <strain evidence="10 11">NBRC 103219</strain>
    </source>
</reference>
<keyword evidence="4" id="KW-0378">Hydrolase</keyword>
<dbReference type="GO" id="GO:0006281">
    <property type="term" value="P:DNA repair"/>
    <property type="evidence" value="ECO:0007669"/>
    <property type="project" value="InterPro"/>
</dbReference>
<dbReference type="PANTHER" id="PTHR30255">
    <property type="entry name" value="SINGLE-STRANDED-DNA-SPECIFIC EXONUCLEASE RECJ"/>
    <property type="match status" value="1"/>
</dbReference>
<dbReference type="GO" id="GO:0006310">
    <property type="term" value="P:DNA recombination"/>
    <property type="evidence" value="ECO:0007669"/>
    <property type="project" value="InterPro"/>
</dbReference>
<dbReference type="Proteomes" id="UP000051886">
    <property type="component" value="Unassembled WGS sequence"/>
</dbReference>
<evidence type="ECO:0000256" key="5">
    <source>
        <dbReference type="ARBA" id="ARBA00022839"/>
    </source>
</evidence>
<evidence type="ECO:0000256" key="2">
    <source>
        <dbReference type="ARBA" id="ARBA00019841"/>
    </source>
</evidence>
<feature type="domain" description="Single-stranded-DNA-specific exonuclease RecJ C-terminal" evidence="8">
    <location>
        <begin position="587"/>
        <end position="782"/>
    </location>
</feature>
<dbReference type="InterPro" id="IPR018779">
    <property type="entry name" value="RecJ_C"/>
</dbReference>
<name>A0A0R2LLJ7_9LACO</name>
<dbReference type="PANTHER" id="PTHR30255:SF2">
    <property type="entry name" value="SINGLE-STRANDED-DNA-SPECIFIC EXONUCLEASE RECJ"/>
    <property type="match status" value="1"/>
</dbReference>
<feature type="domain" description="RecJ OB" evidence="9">
    <location>
        <begin position="461"/>
        <end position="568"/>
    </location>
</feature>
<dbReference type="InterPro" id="IPR001667">
    <property type="entry name" value="DDH_dom"/>
</dbReference>
<dbReference type="STRING" id="449659.IV66_GL000031"/>
<keyword evidence="5 10" id="KW-0269">Exonuclease</keyword>
<dbReference type="Pfam" id="PF01368">
    <property type="entry name" value="DHH"/>
    <property type="match status" value="1"/>
</dbReference>
<dbReference type="Gene3D" id="3.90.1640.30">
    <property type="match status" value="1"/>
</dbReference>
<keyword evidence="11" id="KW-1185">Reference proteome</keyword>
<dbReference type="NCBIfam" id="TIGR00644">
    <property type="entry name" value="recJ"/>
    <property type="match status" value="1"/>
</dbReference>
<comment type="caution">
    <text evidence="10">The sequence shown here is derived from an EMBL/GenBank/DDBJ whole genome shotgun (WGS) entry which is preliminary data.</text>
</comment>
<feature type="domain" description="DDH" evidence="6">
    <location>
        <begin position="88"/>
        <end position="232"/>
    </location>
</feature>
<evidence type="ECO:0000256" key="3">
    <source>
        <dbReference type="ARBA" id="ARBA00022722"/>
    </source>
</evidence>
<dbReference type="InterPro" id="IPR003156">
    <property type="entry name" value="DHHA1_dom"/>
</dbReference>
<evidence type="ECO:0000256" key="1">
    <source>
        <dbReference type="ARBA" id="ARBA00005915"/>
    </source>
</evidence>
<evidence type="ECO:0000256" key="4">
    <source>
        <dbReference type="ARBA" id="ARBA00022801"/>
    </source>
</evidence>
<feature type="domain" description="DHHA1" evidence="7">
    <location>
        <begin position="354"/>
        <end position="439"/>
    </location>
</feature>
<sequence length="787" mass="88245">MRSDFLFSSRNRWNFVNNTDTKKVDELAKETKTPKLVVSILFNRGFDTVDKINQFLNPKLEMLADPFLLHDMEKGCERIKKAIMLGEKIAVYGDYDADGLTSTSIMYEALLQLGADVRYYIPDRFKDGYGPNVEVYKQLISQGTSLIVTVDNGVSGLKAVQYAQEQGVDVVITDHHEMPAELPNAYAIIHPRHPDGDYPFGELSGAGVAFKTASALLEEIPSEMLDLAAIGTVADIVSLTDENRVIVSTGLKVLQNTERIGLLSLYQEAGINQEKITSETIGFGIAPRLNALGRMKNGSPGVELLTTFDEQRAKEIASHIQQLNVRRQELVNQITTEALKMVEKQEQDHAVNLIVGQNWHEGVLGIVASRVVEATGKPTLVLNADETTGAAKGSGRSIEAFNLFSALDGHRDQLLSFGGHHMACGLTISTEKRSEIQTILDIEADKQDISTAPQPTLEIAGQIDLTNFDLSNLDTIEMLAPFGQDNEKPLFAFTNYKIKTAKPMGKGNNHLRLTLKTTKGDLISAVFFGIAQDKLAQILQDPAEVEFVGYPDKNIWQNKTSLQIKIDDLKLEQKQENQQEFGTRLKVFDQRVSKLTVDLFKRPGVYAFFEKNILSQVKKYLPSDAKAVILPVQEQKIQTTDLFLIDCPKNLRDLQNSLNKVDAERIHLVFYHKNDVYQHGMPDRKQFGNLYRFVLSHKDLNVSRDGEQIAKHLGLTKELLIFMFQVFFEVGFVRIENGLVTGVPGTQRVNLQETSSYHSRRLQIRTQQILLHSKSADLIKWVKEQSI</sequence>
<evidence type="ECO:0000259" key="9">
    <source>
        <dbReference type="Pfam" id="PF17768"/>
    </source>
</evidence>
<dbReference type="InterPro" id="IPR051673">
    <property type="entry name" value="SSDNA_exonuclease_RecJ"/>
</dbReference>
<evidence type="ECO:0000259" key="8">
    <source>
        <dbReference type="Pfam" id="PF10141"/>
    </source>
</evidence>
<dbReference type="InterPro" id="IPR041122">
    <property type="entry name" value="RecJ_OB"/>
</dbReference>
<evidence type="ECO:0000259" key="6">
    <source>
        <dbReference type="Pfam" id="PF01368"/>
    </source>
</evidence>
<protein>
    <recommendedName>
        <fullName evidence="2">Single-stranded-DNA-specific exonuclease RecJ</fullName>
    </recommendedName>
</protein>
<proteinExistence type="inferred from homology"/>
<dbReference type="SUPFAM" id="SSF64182">
    <property type="entry name" value="DHH phosphoesterases"/>
    <property type="match status" value="1"/>
</dbReference>
<dbReference type="AlphaFoldDB" id="A0A0R2LLJ7"/>
<dbReference type="PATRIC" id="fig|449659.4.peg.31"/>
<dbReference type="Pfam" id="PF10141">
    <property type="entry name" value="ssDNA-exonuc_C"/>
    <property type="match status" value="1"/>
</dbReference>
<accession>A0A0R2LLJ7</accession>
<dbReference type="Gene3D" id="3.10.310.30">
    <property type="match status" value="1"/>
</dbReference>
<evidence type="ECO:0000313" key="11">
    <source>
        <dbReference type="Proteomes" id="UP000051886"/>
    </source>
</evidence>
<gene>
    <name evidence="10" type="ORF">IV66_GL000031</name>
</gene>